<evidence type="ECO:0000313" key="1">
    <source>
        <dbReference type="EMBL" id="TGY78464.1"/>
    </source>
</evidence>
<gene>
    <name evidence="1" type="ORF">E5331_10255</name>
</gene>
<reference evidence="1" key="1">
    <citation type="submission" date="2019-04" db="EMBL/GenBank/DDBJ databases">
        <title>Microbes associate with the intestines of laboratory mice.</title>
        <authorList>
            <person name="Navarre W."/>
            <person name="Wong E."/>
            <person name="Huang K."/>
            <person name="Tropini C."/>
            <person name="Ng K."/>
            <person name="Yu B."/>
        </authorList>
    </citation>
    <scope>NUCLEOTIDE SEQUENCE</scope>
    <source>
        <strain evidence="1">NM04_E33</strain>
    </source>
</reference>
<dbReference type="EMBL" id="SRYB01000013">
    <property type="protein sequence ID" value="TGY78464.1"/>
    <property type="molecule type" value="Genomic_DNA"/>
</dbReference>
<accession>A0AC61RGJ1</accession>
<dbReference type="Proteomes" id="UP000306319">
    <property type="component" value="Unassembled WGS sequence"/>
</dbReference>
<keyword evidence="2" id="KW-1185">Reference proteome</keyword>
<evidence type="ECO:0000313" key="2">
    <source>
        <dbReference type="Proteomes" id="UP000306319"/>
    </source>
</evidence>
<organism evidence="1 2">
    <name type="scientific">Lepagella muris</name>
    <dbReference type="NCBI Taxonomy" id="3032870"/>
    <lineage>
        <taxon>Bacteria</taxon>
        <taxon>Pseudomonadati</taxon>
        <taxon>Bacteroidota</taxon>
        <taxon>Bacteroidia</taxon>
        <taxon>Bacteroidales</taxon>
        <taxon>Muribaculaceae</taxon>
        <taxon>Lepagella</taxon>
    </lineage>
</organism>
<name>A0AC61RGJ1_9BACT</name>
<sequence>MKKLNLVIMLFAVVFAAMAQNPQLKVGYKYNFFDPRGIEKHQDFILLAGNGVSKFYKIIHKF</sequence>
<comment type="caution">
    <text evidence="1">The sequence shown here is derived from an EMBL/GenBank/DDBJ whole genome shotgun (WGS) entry which is preliminary data.</text>
</comment>
<protein>
    <submittedName>
        <fullName evidence="1">Uncharacterized protein</fullName>
    </submittedName>
</protein>
<proteinExistence type="predicted"/>